<evidence type="ECO:0000313" key="4">
    <source>
        <dbReference type="Proteomes" id="UP000199411"/>
    </source>
</evidence>
<dbReference type="GO" id="GO:0046914">
    <property type="term" value="F:transition metal ion binding"/>
    <property type="evidence" value="ECO:0007669"/>
    <property type="project" value="InterPro"/>
</dbReference>
<dbReference type="Pfam" id="PF04023">
    <property type="entry name" value="FeoA"/>
    <property type="match status" value="1"/>
</dbReference>
<dbReference type="OrthoDB" id="9811076at2"/>
<reference evidence="4" key="1">
    <citation type="submission" date="2016-10" db="EMBL/GenBank/DDBJ databases">
        <authorList>
            <person name="Varghese N."/>
            <person name="Submissions S."/>
        </authorList>
    </citation>
    <scope>NUCLEOTIDE SEQUENCE [LARGE SCALE GENOMIC DNA]</scope>
    <source>
        <strain evidence="4">DSM 8415</strain>
    </source>
</reference>
<dbReference type="Gene3D" id="2.30.30.90">
    <property type="match status" value="1"/>
</dbReference>
<gene>
    <name evidence="3" type="ORF">SAMN05660835_00736</name>
</gene>
<dbReference type="PANTHER" id="PTHR43151:SF2">
    <property type="entry name" value="FE(2+) TRANSPORT PROTEIN A-RELATED"/>
    <property type="match status" value="1"/>
</dbReference>
<keyword evidence="4" id="KW-1185">Reference proteome</keyword>
<dbReference type="InterPro" id="IPR038157">
    <property type="entry name" value="FeoA_core_dom"/>
</dbReference>
<dbReference type="PANTHER" id="PTHR43151">
    <property type="entry name" value="FEOA FAMILY PROTEIN"/>
    <property type="match status" value="1"/>
</dbReference>
<sequence length="74" mass="8052">MRLIDSKVLQEVRVVGFESGCRSKERLLQLGIVPGVILKIKRLAPFAGPLIVSIEGSDVVLGRGIAKKIIVEEI</sequence>
<evidence type="ECO:0000259" key="2">
    <source>
        <dbReference type="SMART" id="SM00899"/>
    </source>
</evidence>
<dbReference type="Proteomes" id="UP000199411">
    <property type="component" value="Unassembled WGS sequence"/>
</dbReference>
<proteinExistence type="predicted"/>
<dbReference type="SMART" id="SM00899">
    <property type="entry name" value="FeoA"/>
    <property type="match status" value="1"/>
</dbReference>
<name>A0A1G6KZK8_9BACT</name>
<organism evidence="3 4">
    <name type="scientific">Desulfurella multipotens</name>
    <dbReference type="NCBI Taxonomy" id="79269"/>
    <lineage>
        <taxon>Bacteria</taxon>
        <taxon>Pseudomonadati</taxon>
        <taxon>Campylobacterota</taxon>
        <taxon>Desulfurellia</taxon>
        <taxon>Desulfurellales</taxon>
        <taxon>Desulfurellaceae</taxon>
        <taxon>Desulfurella</taxon>
    </lineage>
</organism>
<dbReference type="InterPro" id="IPR007167">
    <property type="entry name" value="Fe-transptr_FeoA-like"/>
</dbReference>
<dbReference type="AlphaFoldDB" id="A0A1G6KZK8"/>
<dbReference type="SUPFAM" id="SSF50037">
    <property type="entry name" value="C-terminal domain of transcriptional repressors"/>
    <property type="match status" value="1"/>
</dbReference>
<accession>A0A1G6KZK8</accession>
<protein>
    <submittedName>
        <fullName evidence="3">Ferrous iron transport protein A</fullName>
    </submittedName>
</protein>
<keyword evidence="1" id="KW-0408">Iron</keyword>
<dbReference type="EMBL" id="FMYU01000004">
    <property type="protein sequence ID" value="SDC36383.1"/>
    <property type="molecule type" value="Genomic_DNA"/>
</dbReference>
<evidence type="ECO:0000256" key="1">
    <source>
        <dbReference type="ARBA" id="ARBA00023004"/>
    </source>
</evidence>
<feature type="domain" description="Ferrous iron transporter FeoA-like" evidence="2">
    <location>
        <begin position="1"/>
        <end position="73"/>
    </location>
</feature>
<dbReference type="RefSeq" id="WP_025391603.1">
    <property type="nucleotide sequence ID" value="NZ_FMYU01000004.1"/>
</dbReference>
<dbReference type="InterPro" id="IPR053184">
    <property type="entry name" value="FeoA-like"/>
</dbReference>
<evidence type="ECO:0000313" key="3">
    <source>
        <dbReference type="EMBL" id="SDC36383.1"/>
    </source>
</evidence>
<dbReference type="InterPro" id="IPR008988">
    <property type="entry name" value="Transcriptional_repressor_C"/>
</dbReference>